<dbReference type="AlphaFoldDB" id="A0AAV4AAH5"/>
<evidence type="ECO:0000313" key="2">
    <source>
        <dbReference type="Proteomes" id="UP000735302"/>
    </source>
</evidence>
<sequence length="93" mass="9880">MAPVVGLEPPSEWFLQISGCVCYPAWGSGKDNKASSVADLGLFCIAKPSLSLAIITSPSSTRSRALSNRCRLRKVAHDTNDPAAVSTYDNTLP</sequence>
<gene>
    <name evidence="1" type="ORF">PoB_003183600</name>
</gene>
<comment type="caution">
    <text evidence="1">The sequence shown here is derived from an EMBL/GenBank/DDBJ whole genome shotgun (WGS) entry which is preliminary data.</text>
</comment>
<dbReference type="EMBL" id="BLXT01003748">
    <property type="protein sequence ID" value="GFO05331.1"/>
    <property type="molecule type" value="Genomic_DNA"/>
</dbReference>
<name>A0AAV4AAH5_9GAST</name>
<reference evidence="1 2" key="1">
    <citation type="journal article" date="2021" name="Elife">
        <title>Chloroplast acquisition without the gene transfer in kleptoplastic sea slugs, Plakobranchus ocellatus.</title>
        <authorList>
            <person name="Maeda T."/>
            <person name="Takahashi S."/>
            <person name="Yoshida T."/>
            <person name="Shimamura S."/>
            <person name="Takaki Y."/>
            <person name="Nagai Y."/>
            <person name="Toyoda A."/>
            <person name="Suzuki Y."/>
            <person name="Arimoto A."/>
            <person name="Ishii H."/>
            <person name="Satoh N."/>
            <person name="Nishiyama T."/>
            <person name="Hasebe M."/>
            <person name="Maruyama T."/>
            <person name="Minagawa J."/>
            <person name="Obokata J."/>
            <person name="Shigenobu S."/>
        </authorList>
    </citation>
    <scope>NUCLEOTIDE SEQUENCE [LARGE SCALE GENOMIC DNA]</scope>
</reference>
<accession>A0AAV4AAH5</accession>
<evidence type="ECO:0000313" key="1">
    <source>
        <dbReference type="EMBL" id="GFO05331.1"/>
    </source>
</evidence>
<organism evidence="1 2">
    <name type="scientific">Plakobranchus ocellatus</name>
    <dbReference type="NCBI Taxonomy" id="259542"/>
    <lineage>
        <taxon>Eukaryota</taxon>
        <taxon>Metazoa</taxon>
        <taxon>Spiralia</taxon>
        <taxon>Lophotrochozoa</taxon>
        <taxon>Mollusca</taxon>
        <taxon>Gastropoda</taxon>
        <taxon>Heterobranchia</taxon>
        <taxon>Euthyneura</taxon>
        <taxon>Panpulmonata</taxon>
        <taxon>Sacoglossa</taxon>
        <taxon>Placobranchoidea</taxon>
        <taxon>Plakobranchidae</taxon>
        <taxon>Plakobranchus</taxon>
    </lineage>
</organism>
<dbReference type="Proteomes" id="UP000735302">
    <property type="component" value="Unassembled WGS sequence"/>
</dbReference>
<keyword evidence="2" id="KW-1185">Reference proteome</keyword>
<protein>
    <submittedName>
        <fullName evidence="1">Uncharacterized protein</fullName>
    </submittedName>
</protein>
<proteinExistence type="predicted"/>